<dbReference type="KEGG" id="abra:BN85310260"/>
<protein>
    <submittedName>
        <fullName evidence="1">Predicted hydrolase of the HAD superfamily</fullName>
    </submittedName>
</protein>
<dbReference type="NCBIfam" id="TIGR01662">
    <property type="entry name" value="HAD-SF-IIIA"/>
    <property type="match status" value="1"/>
</dbReference>
<proteinExistence type="predicted"/>
<reference evidence="1 2" key="1">
    <citation type="journal article" date="2013" name="J. Mol. Microbiol. Biotechnol.">
        <title>Analysis of the Complete Genomes of Acholeplasma brassicae , A. palmae and A. laidlawii and Their Comparison to the Obligate Parasites from ' Candidatus Phytoplasma'.</title>
        <authorList>
            <person name="Kube M."/>
            <person name="Siewert C."/>
            <person name="Migdoll A.M."/>
            <person name="Duduk B."/>
            <person name="Holz S."/>
            <person name="Rabus R."/>
            <person name="Seemuller E."/>
            <person name="Mitrovic J."/>
            <person name="Muller I."/>
            <person name="Buttner C."/>
            <person name="Reinhardt R."/>
        </authorList>
    </citation>
    <scope>NUCLEOTIDE SEQUENCE [LARGE SCALE GENOMIC DNA]</scope>
    <source>
        <strain evidence="2">0502</strain>
    </source>
</reference>
<name>U4KNT4_9MOLU</name>
<accession>U4KNT4</accession>
<dbReference type="Gene3D" id="3.40.50.1000">
    <property type="entry name" value="HAD superfamily/HAD-like"/>
    <property type="match status" value="1"/>
</dbReference>
<dbReference type="InterPro" id="IPR036412">
    <property type="entry name" value="HAD-like_sf"/>
</dbReference>
<dbReference type="InterPro" id="IPR023214">
    <property type="entry name" value="HAD_sf"/>
</dbReference>
<dbReference type="InterPro" id="IPR010021">
    <property type="entry name" value="PGPP1/Gep4"/>
</dbReference>
<dbReference type="AlphaFoldDB" id="U4KNT4"/>
<dbReference type="STRING" id="61635.BN85310260"/>
<dbReference type="RefSeq" id="WP_030004909.1">
    <property type="nucleotide sequence ID" value="NC_022549.1"/>
</dbReference>
<gene>
    <name evidence="1" type="ORF">BN85310260</name>
</gene>
<evidence type="ECO:0000313" key="1">
    <source>
        <dbReference type="EMBL" id="CCV66047.1"/>
    </source>
</evidence>
<keyword evidence="2" id="KW-1185">Reference proteome</keyword>
<keyword evidence="1" id="KW-0378">Hydrolase</keyword>
<dbReference type="NCBIfam" id="TIGR01668">
    <property type="entry name" value="YqeG_hyp_ppase"/>
    <property type="match status" value="1"/>
</dbReference>
<dbReference type="HOGENOM" id="CLU_056221_4_0_14"/>
<dbReference type="Proteomes" id="UP000032737">
    <property type="component" value="Chromosome"/>
</dbReference>
<dbReference type="GO" id="GO:0008962">
    <property type="term" value="F:phosphatidylglycerophosphatase activity"/>
    <property type="evidence" value="ECO:0007669"/>
    <property type="project" value="InterPro"/>
</dbReference>
<evidence type="ECO:0000313" key="2">
    <source>
        <dbReference type="Proteomes" id="UP000032737"/>
    </source>
</evidence>
<organism evidence="1 2">
    <name type="scientific">Acholeplasma brassicae</name>
    <dbReference type="NCBI Taxonomy" id="61635"/>
    <lineage>
        <taxon>Bacteria</taxon>
        <taxon>Bacillati</taxon>
        <taxon>Mycoplasmatota</taxon>
        <taxon>Mollicutes</taxon>
        <taxon>Acholeplasmatales</taxon>
        <taxon>Acholeplasmataceae</taxon>
        <taxon>Acholeplasma</taxon>
    </lineage>
</organism>
<dbReference type="SUPFAM" id="SSF56784">
    <property type="entry name" value="HAD-like"/>
    <property type="match status" value="1"/>
</dbReference>
<dbReference type="InterPro" id="IPR006549">
    <property type="entry name" value="HAD-SF_hydro_IIIA"/>
</dbReference>
<sequence length="188" mass="22481">MVEILKKYRKFIPYQYSKSVFDIDFLNLYQNGYRLILCDIDNTLVSYKEHVPNEQVFEWFSYIESLGFELILISNNQKKRVEGFSKETKYPYVFSARKPLKMGFKKAMKLAKSRYHKNEIINIGDQIMTDVLGGNRFGIKPILVNPIESKTDVLSTRINRKIERFFIKKIQKKYPKTYKERMSDYVNR</sequence>
<dbReference type="Pfam" id="PF13242">
    <property type="entry name" value="Hydrolase_like"/>
    <property type="match status" value="1"/>
</dbReference>
<dbReference type="OrthoDB" id="9787572at2"/>
<dbReference type="EMBL" id="FO681348">
    <property type="protein sequence ID" value="CCV66047.1"/>
    <property type="molecule type" value="Genomic_DNA"/>
</dbReference>